<dbReference type="CDD" id="cd11300">
    <property type="entry name" value="Fut8_like"/>
    <property type="match status" value="1"/>
</dbReference>
<dbReference type="InterPro" id="IPR045573">
    <property type="entry name" value="Fut8_N_cat"/>
</dbReference>
<accession>A0AAF3F155</accession>
<dbReference type="Pfam" id="PF14604">
    <property type="entry name" value="SH3_9"/>
    <property type="match status" value="1"/>
</dbReference>
<reference evidence="11" key="1">
    <citation type="submission" date="2024-02" db="UniProtKB">
        <authorList>
            <consortium name="WormBaseParasite"/>
        </authorList>
    </citation>
    <scope>IDENTIFICATION</scope>
</reference>
<keyword evidence="1 4" id="KW-0728">SH3 domain</keyword>
<dbReference type="Gene3D" id="2.30.30.40">
    <property type="entry name" value="SH3 Domains"/>
    <property type="match status" value="1"/>
</dbReference>
<keyword evidence="2 5" id="KW-0328">Glycosyltransferase</keyword>
<dbReference type="Pfam" id="PF19745">
    <property type="entry name" value="FUT8_N_cat"/>
    <property type="match status" value="1"/>
</dbReference>
<comment type="similarity">
    <text evidence="5">Belongs to the glycosyltransferase 23 family.</text>
</comment>
<evidence type="ECO:0000256" key="6">
    <source>
        <dbReference type="SAM" id="Coils"/>
    </source>
</evidence>
<evidence type="ECO:0000256" key="7">
    <source>
        <dbReference type="SAM" id="MobiDB-lite"/>
    </source>
</evidence>
<protein>
    <recommendedName>
        <fullName evidence="12">Alpha-(1,6)-fucosyltransferase</fullName>
    </recommendedName>
</protein>
<evidence type="ECO:0000256" key="4">
    <source>
        <dbReference type="PROSITE-ProRule" id="PRU00192"/>
    </source>
</evidence>
<dbReference type="FunFam" id="2.30.30.40:FF:000070">
    <property type="entry name" value="Alpha-(1,6)-fucosyltransferase"/>
    <property type="match status" value="1"/>
</dbReference>
<evidence type="ECO:0000259" key="9">
    <source>
        <dbReference type="PROSITE" id="PS51659"/>
    </source>
</evidence>
<sequence>MWSVKSAAVVALIIWVIVLLYLSQSLFSLQGKADSYADASGVTSRLDEALSNIRELKKQNDRLQEMIQQERKDRDGLDKRRLKETEKVEKLNRIRENREEPVKLQEVAPKPLSEQGAASGPSRVGEELRRGLDQRIWEIFYYLRSEFKKSDKEPSYKNHTIDQLIHLLAYSSNISDTQADWRKASLEALSERIQKKIDEIQNPDDCAKARVLVCNLDKQCGFGCQLHHVGYCFTVAFGEGRTLILTNDGKSWRYSKRGWSGAFLPISKCTHAAAVNGEGVASYRQNSERRVVELPIVDALQDRPKTLPLSFPKQLEDEMIKLHSNPPLYFISQFLWYLMRNNAEMEKVIEKAVSNVPFGEGPIVGIQVRRTDKIGTEASFHSVDEYMEWTEIWFRVQELRRGHPLKRRVFVASDDASVLPETKKKYSNYEVFGDVDIADTAKLMSRYSDASMYGVVTDIQLLSRCDYLVCTFSSQVCRMGYELMQVRRPDGEAFHSLDDLYYYGGQHDHQQIVIEDHVPERDNEIELKVGDSVGVAGNHWDGYSKGKNRRTQRQGLYPSYKVIEKWRIIDFPVFNN</sequence>
<evidence type="ECO:0000256" key="3">
    <source>
        <dbReference type="ARBA" id="ARBA00022679"/>
    </source>
</evidence>
<keyword evidence="3 5" id="KW-0808">Transferase</keyword>
<feature type="coiled-coil region" evidence="6">
    <location>
        <begin position="39"/>
        <end position="80"/>
    </location>
</feature>
<feature type="region of interest" description="Disordered" evidence="7">
    <location>
        <begin position="100"/>
        <end position="125"/>
    </location>
</feature>
<dbReference type="InterPro" id="IPR001452">
    <property type="entry name" value="SH3_domain"/>
</dbReference>
<evidence type="ECO:0000256" key="5">
    <source>
        <dbReference type="PROSITE-ProRule" id="PRU00992"/>
    </source>
</evidence>
<evidence type="ECO:0000313" key="11">
    <source>
        <dbReference type="WBParaSite" id="MBELARI_LOCUS20084"/>
    </source>
</evidence>
<dbReference type="CDD" id="cd11792">
    <property type="entry name" value="SH3_Fut8"/>
    <property type="match status" value="1"/>
</dbReference>
<dbReference type="Gene3D" id="3.40.50.11350">
    <property type="match status" value="1"/>
</dbReference>
<dbReference type="WBParaSite" id="MBELARI_LOCUS20084">
    <property type="protein sequence ID" value="MBELARI_LOCUS20084"/>
    <property type="gene ID" value="MBELARI_LOCUS20084"/>
</dbReference>
<evidence type="ECO:0008006" key="12">
    <source>
        <dbReference type="Google" id="ProtNLM"/>
    </source>
</evidence>
<evidence type="ECO:0000313" key="10">
    <source>
        <dbReference type="Proteomes" id="UP000887575"/>
    </source>
</evidence>
<feature type="domain" description="GT23" evidence="9">
    <location>
        <begin position="208"/>
        <end position="500"/>
    </location>
</feature>
<dbReference type="PANTHER" id="PTHR13132">
    <property type="entry name" value="ALPHA- 1,6 -FUCOSYLTRANSFERASE"/>
    <property type="match status" value="1"/>
</dbReference>
<dbReference type="SUPFAM" id="SSF50044">
    <property type="entry name" value="SH3-domain"/>
    <property type="match status" value="1"/>
</dbReference>
<name>A0AAF3F155_9BILA</name>
<evidence type="ECO:0000256" key="1">
    <source>
        <dbReference type="ARBA" id="ARBA00022443"/>
    </source>
</evidence>
<feature type="region of interest" description="Important for donor substrate binding" evidence="5">
    <location>
        <begin position="369"/>
        <end position="370"/>
    </location>
</feature>
<organism evidence="10 11">
    <name type="scientific">Mesorhabditis belari</name>
    <dbReference type="NCBI Taxonomy" id="2138241"/>
    <lineage>
        <taxon>Eukaryota</taxon>
        <taxon>Metazoa</taxon>
        <taxon>Ecdysozoa</taxon>
        <taxon>Nematoda</taxon>
        <taxon>Chromadorea</taxon>
        <taxon>Rhabditida</taxon>
        <taxon>Rhabditina</taxon>
        <taxon>Rhabditomorpha</taxon>
        <taxon>Rhabditoidea</taxon>
        <taxon>Rhabditidae</taxon>
        <taxon>Mesorhabditinae</taxon>
        <taxon>Mesorhabditis</taxon>
    </lineage>
</organism>
<dbReference type="InterPro" id="IPR035653">
    <property type="entry name" value="Fut8_SH3"/>
</dbReference>
<dbReference type="InterPro" id="IPR027350">
    <property type="entry name" value="GT23_dom"/>
</dbReference>
<dbReference type="PROSITE" id="PS51659">
    <property type="entry name" value="GT23"/>
    <property type="match status" value="1"/>
</dbReference>
<dbReference type="InterPro" id="IPR036028">
    <property type="entry name" value="SH3-like_dom_sf"/>
</dbReference>
<keyword evidence="6" id="KW-0175">Coiled coil</keyword>
<dbReference type="GO" id="GO:0046921">
    <property type="term" value="F:alpha-(1-&gt;6)-fucosyltransferase activity"/>
    <property type="evidence" value="ECO:0007669"/>
    <property type="project" value="TreeGrafter"/>
</dbReference>
<evidence type="ECO:0000259" key="8">
    <source>
        <dbReference type="PROSITE" id="PS50002"/>
    </source>
</evidence>
<dbReference type="GO" id="GO:0006487">
    <property type="term" value="P:protein N-linked glycosylation"/>
    <property type="evidence" value="ECO:0007669"/>
    <property type="project" value="TreeGrafter"/>
</dbReference>
<dbReference type="Proteomes" id="UP000887575">
    <property type="component" value="Unassembled WGS sequence"/>
</dbReference>
<evidence type="ECO:0000256" key="2">
    <source>
        <dbReference type="ARBA" id="ARBA00022676"/>
    </source>
</evidence>
<dbReference type="SMART" id="SM00326">
    <property type="entry name" value="SH3"/>
    <property type="match status" value="1"/>
</dbReference>
<keyword evidence="10" id="KW-1185">Reference proteome</keyword>
<dbReference type="AlphaFoldDB" id="A0AAF3F155"/>
<dbReference type="PANTHER" id="PTHR13132:SF29">
    <property type="entry name" value="ALPHA-(1,6)-FUCOSYLTRANSFERASE"/>
    <property type="match status" value="1"/>
</dbReference>
<dbReference type="PROSITE" id="PS50002">
    <property type="entry name" value="SH3"/>
    <property type="match status" value="1"/>
</dbReference>
<proteinExistence type="inferred from homology"/>
<feature type="domain" description="SH3" evidence="8">
    <location>
        <begin position="506"/>
        <end position="567"/>
    </location>
</feature>